<evidence type="ECO:0000313" key="2">
    <source>
        <dbReference type="EMBL" id="MBM7127526.1"/>
    </source>
</evidence>
<accession>A0ABS2K8P8</accession>
<keyword evidence="3" id="KW-1185">Reference proteome</keyword>
<organism evidence="2 3">
    <name type="scientific">Dyella flava</name>
    <dbReference type="NCBI Taxonomy" id="1920170"/>
    <lineage>
        <taxon>Bacteria</taxon>
        <taxon>Pseudomonadati</taxon>
        <taxon>Pseudomonadota</taxon>
        <taxon>Gammaproteobacteria</taxon>
        <taxon>Lysobacterales</taxon>
        <taxon>Rhodanobacteraceae</taxon>
        <taxon>Dyella</taxon>
    </lineage>
</organism>
<gene>
    <name evidence="2" type="ORF">ISP19_19285</name>
</gene>
<keyword evidence="1" id="KW-0472">Membrane</keyword>
<proteinExistence type="predicted"/>
<dbReference type="RefSeq" id="WP_204684045.1">
    <property type="nucleotide sequence ID" value="NZ_BSNR01000014.1"/>
</dbReference>
<reference evidence="2" key="1">
    <citation type="submission" date="2020-10" db="EMBL/GenBank/DDBJ databases">
        <title>Phylogeny of dyella-like bacteria.</title>
        <authorList>
            <person name="Fu J."/>
        </authorList>
    </citation>
    <scope>NUCLEOTIDE SEQUENCE</scope>
    <source>
        <strain evidence="2">DHOC52</strain>
    </source>
</reference>
<dbReference type="Proteomes" id="UP001430149">
    <property type="component" value="Unassembled WGS sequence"/>
</dbReference>
<name>A0ABS2K8P8_9GAMM</name>
<comment type="caution">
    <text evidence="2">The sequence shown here is derived from an EMBL/GenBank/DDBJ whole genome shotgun (WGS) entry which is preliminary data.</text>
</comment>
<dbReference type="EMBL" id="JADIKE010000039">
    <property type="protein sequence ID" value="MBM7127526.1"/>
    <property type="molecule type" value="Genomic_DNA"/>
</dbReference>
<evidence type="ECO:0000256" key="1">
    <source>
        <dbReference type="SAM" id="Phobius"/>
    </source>
</evidence>
<protein>
    <submittedName>
        <fullName evidence="2">Uncharacterized protein</fullName>
    </submittedName>
</protein>
<feature type="transmembrane region" description="Helical" evidence="1">
    <location>
        <begin position="51"/>
        <end position="68"/>
    </location>
</feature>
<keyword evidence="1" id="KW-1133">Transmembrane helix</keyword>
<keyword evidence="1" id="KW-0812">Transmembrane</keyword>
<evidence type="ECO:0000313" key="3">
    <source>
        <dbReference type="Proteomes" id="UP001430149"/>
    </source>
</evidence>
<sequence>MNKSPARNTFLVKMFLTLWVLLTASALLFFHFTLGMTITRELLSKAAATYLLSSAAVFFLVYLIKLVVKNSAQD</sequence>